<dbReference type="InterPro" id="IPR042108">
    <property type="entry name" value="GTPase_HflX_N_sf"/>
</dbReference>
<keyword evidence="5 6" id="KW-0342">GTP-binding</keyword>
<evidence type="ECO:0000256" key="6">
    <source>
        <dbReference type="HAMAP-Rule" id="MF_00900"/>
    </source>
</evidence>
<dbReference type="InterPro" id="IPR016496">
    <property type="entry name" value="GTPase_HflX"/>
</dbReference>
<name>A0A9W4TDU2_9FLAO</name>
<dbReference type="PIRSF" id="PIRSF006809">
    <property type="entry name" value="GTP-binding_hflX_prd"/>
    <property type="match status" value="1"/>
</dbReference>
<dbReference type="NCBIfam" id="TIGR03156">
    <property type="entry name" value="GTP_HflX"/>
    <property type="match status" value="1"/>
</dbReference>
<feature type="binding site" evidence="8">
    <location>
        <position position="213"/>
    </location>
    <ligand>
        <name>Mg(2+)</name>
        <dbReference type="ChEBI" id="CHEBI:18420"/>
    </ligand>
</feature>
<dbReference type="PRINTS" id="PR00326">
    <property type="entry name" value="GTP1OBG"/>
</dbReference>
<evidence type="ECO:0000256" key="2">
    <source>
        <dbReference type="ARBA" id="ARBA00022723"/>
    </source>
</evidence>
<feature type="binding site" evidence="7">
    <location>
        <begin position="318"/>
        <end position="321"/>
    </location>
    <ligand>
        <name>GTP</name>
        <dbReference type="ChEBI" id="CHEBI:37565"/>
    </ligand>
</feature>
<dbReference type="FunFam" id="3.40.50.11060:FF:000001">
    <property type="entry name" value="GTPase HflX"/>
    <property type="match status" value="1"/>
</dbReference>
<keyword evidence="2 8" id="KW-0479">Metal-binding</keyword>
<dbReference type="Gene3D" id="3.40.50.11060">
    <property type="entry name" value="GTPase HflX, N-terminal domain"/>
    <property type="match status" value="1"/>
</dbReference>
<gene>
    <name evidence="6 11" type="primary">hflX</name>
    <name evidence="10" type="ORF">FLACOL7796_01465</name>
    <name evidence="11" type="ORF">TRV642_1164</name>
</gene>
<comment type="subcellular location">
    <subcellularLocation>
        <location evidence="6">Cytoplasm</location>
    </subcellularLocation>
    <text evidence="6">May associate with membranes.</text>
</comment>
<dbReference type="PANTHER" id="PTHR10229:SF0">
    <property type="entry name" value="GTP-BINDING PROTEIN 6-RELATED"/>
    <property type="match status" value="1"/>
</dbReference>
<dbReference type="GO" id="GO:0005525">
    <property type="term" value="F:GTP binding"/>
    <property type="evidence" value="ECO:0007669"/>
    <property type="project" value="UniProtKB-UniRule"/>
</dbReference>
<reference evidence="11" key="2">
    <citation type="submission" date="2022-09" db="EMBL/GenBank/DDBJ databases">
        <authorList>
            <person name="Duchaud E."/>
        </authorList>
    </citation>
    <scope>NUCLEOTIDE SEQUENCE</scope>
    <source>
        <strain evidence="11">TRV642</strain>
    </source>
</reference>
<feature type="binding site" evidence="8">
    <location>
        <position position="233"/>
    </location>
    <ligand>
        <name>Mg(2+)</name>
        <dbReference type="ChEBI" id="CHEBI:18420"/>
    </ligand>
</feature>
<dbReference type="Pfam" id="PF01926">
    <property type="entry name" value="MMR_HSR1"/>
    <property type="match status" value="1"/>
</dbReference>
<feature type="domain" description="Hflx-type G" evidence="9">
    <location>
        <begin position="200"/>
        <end position="386"/>
    </location>
</feature>
<dbReference type="HAMAP" id="MF_00900">
    <property type="entry name" value="GTPase_HflX"/>
    <property type="match status" value="1"/>
</dbReference>
<dbReference type="Pfam" id="PF13167">
    <property type="entry name" value="GTP-bdg_N"/>
    <property type="match status" value="1"/>
</dbReference>
<feature type="binding site" evidence="7">
    <location>
        <begin position="231"/>
        <end position="235"/>
    </location>
    <ligand>
        <name>GTP</name>
        <dbReference type="ChEBI" id="CHEBI:37565"/>
    </ligand>
</feature>
<comment type="function">
    <text evidence="6">GTPase that associates with the 50S ribosomal subunit and may have a role during protein synthesis or ribosome biogenesis.</text>
</comment>
<dbReference type="InterPro" id="IPR030394">
    <property type="entry name" value="G_HFLX_dom"/>
</dbReference>
<dbReference type="InterPro" id="IPR025121">
    <property type="entry name" value="GTPase_HflX_N"/>
</dbReference>
<proteinExistence type="inferred from homology"/>
<dbReference type="RefSeq" id="WP_173965387.1">
    <property type="nucleotide sequence ID" value="NZ_BOVI01000005.1"/>
</dbReference>
<comment type="similarity">
    <text evidence="6">Belongs to the TRAFAC class OBG-HflX-like GTPase superfamily. HflX GTPase family.</text>
</comment>
<keyword evidence="3 6" id="KW-0547">Nucleotide-binding</keyword>
<dbReference type="Proteomes" id="UP000474567">
    <property type="component" value="Unassembled WGS sequence"/>
</dbReference>
<feature type="binding site" evidence="7">
    <location>
        <begin position="364"/>
        <end position="366"/>
    </location>
    <ligand>
        <name>GTP</name>
        <dbReference type="ChEBI" id="CHEBI:37565"/>
    </ligand>
</feature>
<feature type="binding site" evidence="7">
    <location>
        <begin position="206"/>
        <end position="213"/>
    </location>
    <ligand>
        <name>GTP</name>
        <dbReference type="ChEBI" id="CHEBI:37565"/>
    </ligand>
</feature>
<sequence>MLEKEVINFERTAIVGIITQNQSEEKLNEYLDELEFLTFTAGGEVIKRFSQKVERPNPKTFVGTGKIDEINLFVKENDISTLIFDDELSPSQQKNISRIIDCKILDRTNLILDIFAQRAETSYARTQVELAQCQYLLPRLSGLWTHLERQKGGIGMRGPGETEIETDRRIVRDRISLLKDKIKTIDKQMSIQRSNRGAMVRVALVGYTNVGKSTLMNAIGKSDVFVENKLFATLDTTVRKVVIKNLPFLLSDTVGFIRKLPTQLVDSFKSTLDEVREADLLLHVVDISHPDFEDHIESVNQTLLEIKSNDKPTIMVFNKIDAYKHLTIDEDDLITERTRRHYTLEEWKQTWMSNVGENNALFISATQKENFEEFREIVYEAVRQIHITRFPYNKFLYPDYKDAIEKEEE</sequence>
<evidence type="ECO:0000256" key="1">
    <source>
        <dbReference type="ARBA" id="ARBA00022490"/>
    </source>
</evidence>
<evidence type="ECO:0000313" key="11">
    <source>
        <dbReference type="EMBL" id="CAI2766172.1"/>
    </source>
</evidence>
<organism evidence="11 13">
    <name type="scientific">Flavobacterium collinsii</name>
    <dbReference type="NCBI Taxonomy" id="1114861"/>
    <lineage>
        <taxon>Bacteria</taxon>
        <taxon>Pseudomonadati</taxon>
        <taxon>Bacteroidota</taxon>
        <taxon>Flavobacteriia</taxon>
        <taxon>Flavobacteriales</taxon>
        <taxon>Flavobacteriaceae</taxon>
        <taxon>Flavobacterium</taxon>
    </lineage>
</organism>
<dbReference type="InterPro" id="IPR005225">
    <property type="entry name" value="Small_GTP-bd"/>
</dbReference>
<feature type="binding site" evidence="7">
    <location>
        <begin position="252"/>
        <end position="255"/>
    </location>
    <ligand>
        <name>GTP</name>
        <dbReference type="ChEBI" id="CHEBI:37565"/>
    </ligand>
</feature>
<protein>
    <recommendedName>
        <fullName evidence="6">GTPase HflX</fullName>
    </recommendedName>
    <alternativeName>
        <fullName evidence="6">GTP-binding protein HflX</fullName>
    </alternativeName>
</protein>
<keyword evidence="1 6" id="KW-0963">Cytoplasm</keyword>
<dbReference type="GO" id="GO:0003924">
    <property type="term" value="F:GTPase activity"/>
    <property type="evidence" value="ECO:0007669"/>
    <property type="project" value="UniProtKB-UniRule"/>
</dbReference>
<evidence type="ECO:0000256" key="4">
    <source>
        <dbReference type="ARBA" id="ARBA00022842"/>
    </source>
</evidence>
<dbReference type="Gene3D" id="6.10.250.2860">
    <property type="match status" value="1"/>
</dbReference>
<dbReference type="KEGG" id="fcs:TRV642_1164"/>
<dbReference type="CDD" id="cd01878">
    <property type="entry name" value="HflX"/>
    <property type="match status" value="1"/>
</dbReference>
<dbReference type="AlphaFoldDB" id="A0A9W4TDU2"/>
<dbReference type="InterPro" id="IPR006073">
    <property type="entry name" value="GTP-bd"/>
</dbReference>
<evidence type="ECO:0000256" key="8">
    <source>
        <dbReference type="PIRSR" id="PIRSR006809-2"/>
    </source>
</evidence>
<evidence type="ECO:0000313" key="10">
    <source>
        <dbReference type="EMBL" id="CAA9197046.1"/>
    </source>
</evidence>
<dbReference type="EMBL" id="CADCST010000071">
    <property type="protein sequence ID" value="CAA9197046.1"/>
    <property type="molecule type" value="Genomic_DNA"/>
</dbReference>
<dbReference type="Gene3D" id="3.40.50.300">
    <property type="entry name" value="P-loop containing nucleotide triphosphate hydrolases"/>
    <property type="match status" value="1"/>
</dbReference>
<evidence type="ECO:0000256" key="7">
    <source>
        <dbReference type="PIRSR" id="PIRSR006809-1"/>
    </source>
</evidence>
<keyword evidence="12" id="KW-1185">Reference proteome</keyword>
<evidence type="ECO:0000256" key="3">
    <source>
        <dbReference type="ARBA" id="ARBA00022741"/>
    </source>
</evidence>
<dbReference type="FunFam" id="3.40.50.300:FF:000955">
    <property type="entry name" value="GTPase HflX"/>
    <property type="match status" value="1"/>
</dbReference>
<dbReference type="GO" id="GO:0005737">
    <property type="term" value="C:cytoplasm"/>
    <property type="evidence" value="ECO:0007669"/>
    <property type="project" value="UniProtKB-SubCell"/>
</dbReference>
<dbReference type="Pfam" id="PF16360">
    <property type="entry name" value="GTP-bdg_M"/>
    <property type="match status" value="1"/>
</dbReference>
<dbReference type="GO" id="GO:0046872">
    <property type="term" value="F:metal ion binding"/>
    <property type="evidence" value="ECO:0007669"/>
    <property type="project" value="UniProtKB-KW"/>
</dbReference>
<dbReference type="Proteomes" id="UP001152749">
    <property type="component" value="Chromosome"/>
</dbReference>
<dbReference type="PANTHER" id="PTHR10229">
    <property type="entry name" value="GTP-BINDING PROTEIN HFLX"/>
    <property type="match status" value="1"/>
</dbReference>
<evidence type="ECO:0000313" key="12">
    <source>
        <dbReference type="Proteomes" id="UP000474567"/>
    </source>
</evidence>
<accession>A0A9W4TDU2</accession>
<dbReference type="EMBL" id="OX336425">
    <property type="protein sequence ID" value="CAI2766172.1"/>
    <property type="molecule type" value="Genomic_DNA"/>
</dbReference>
<dbReference type="InterPro" id="IPR027417">
    <property type="entry name" value="P-loop_NTPase"/>
</dbReference>
<comment type="subunit">
    <text evidence="6">Monomer. Associates with the 50S ribosomal subunit.</text>
</comment>
<evidence type="ECO:0000256" key="5">
    <source>
        <dbReference type="ARBA" id="ARBA00023134"/>
    </source>
</evidence>
<dbReference type="NCBIfam" id="TIGR00231">
    <property type="entry name" value="small_GTP"/>
    <property type="match status" value="1"/>
</dbReference>
<dbReference type="GO" id="GO:0043022">
    <property type="term" value="F:ribosome binding"/>
    <property type="evidence" value="ECO:0007669"/>
    <property type="project" value="TreeGrafter"/>
</dbReference>
<keyword evidence="4 8" id="KW-0460">Magnesium</keyword>
<reference evidence="10 12" key="1">
    <citation type="submission" date="2020-02" db="EMBL/GenBank/DDBJ databases">
        <authorList>
            <person name="Criscuolo A."/>
        </authorList>
    </citation>
    <scope>NUCLEOTIDE SEQUENCE [LARGE SCALE GENOMIC DNA]</scope>
    <source>
        <strain evidence="10">CECT7796</strain>
    </source>
</reference>
<dbReference type="InterPro" id="IPR032305">
    <property type="entry name" value="GTP-bd_M"/>
</dbReference>
<evidence type="ECO:0000259" key="9">
    <source>
        <dbReference type="PROSITE" id="PS51705"/>
    </source>
</evidence>
<dbReference type="SUPFAM" id="SSF52540">
    <property type="entry name" value="P-loop containing nucleoside triphosphate hydrolases"/>
    <property type="match status" value="1"/>
</dbReference>
<dbReference type="PROSITE" id="PS51705">
    <property type="entry name" value="G_HFLX"/>
    <property type="match status" value="1"/>
</dbReference>
<comment type="cofactor">
    <cofactor evidence="8">
        <name>Mg(2+)</name>
        <dbReference type="ChEBI" id="CHEBI:18420"/>
    </cofactor>
</comment>
<evidence type="ECO:0000313" key="13">
    <source>
        <dbReference type="Proteomes" id="UP001152749"/>
    </source>
</evidence>